<feature type="domain" description="Alpha/beta hydrolase fold-3" evidence="3">
    <location>
        <begin position="94"/>
        <end position="309"/>
    </location>
</feature>
<dbReference type="InterPro" id="IPR050300">
    <property type="entry name" value="GDXG_lipolytic_enzyme"/>
</dbReference>
<name>A0A060T9X6_BLAAD</name>
<dbReference type="AlphaFoldDB" id="A0A060T9X6"/>
<reference evidence="4" key="2">
    <citation type="submission" date="2014-06" db="EMBL/GenBank/DDBJ databases">
        <title>The complete genome of Blastobotrys (Arxula) adeninivorans LS3 - a yeast of biotechnological interest.</title>
        <authorList>
            <person name="Kunze G."/>
            <person name="Gaillardin C."/>
            <person name="Czernicka M."/>
            <person name="Durrens P."/>
            <person name="Martin T."/>
            <person name="Boer E."/>
            <person name="Gabaldon T."/>
            <person name="Cruz J."/>
            <person name="Talla E."/>
            <person name="Marck C."/>
            <person name="Goffeau A."/>
            <person name="Barbe V."/>
            <person name="Baret P."/>
            <person name="Baronian K."/>
            <person name="Beier S."/>
            <person name="Bleykasten C."/>
            <person name="Bode R."/>
            <person name="Casaregola S."/>
            <person name="Despons L."/>
            <person name="Fairhead C."/>
            <person name="Giersberg M."/>
            <person name="Gierski P."/>
            <person name="Hahnel U."/>
            <person name="Hartmann A."/>
            <person name="Jankowska D."/>
            <person name="Jubin C."/>
            <person name="Jung P."/>
            <person name="Lafontaine I."/>
            <person name="Leh-Louis V."/>
            <person name="Lemaire M."/>
            <person name="Marcet-Houben M."/>
            <person name="Mascher M."/>
            <person name="Morel G."/>
            <person name="Richard G.-F."/>
            <person name="Riechen J."/>
            <person name="Sacerdot C."/>
            <person name="Sarkar A."/>
            <person name="Savel G."/>
            <person name="Schacherer J."/>
            <person name="Sherman D."/>
            <person name="Straub M.-L."/>
            <person name="Stein N."/>
            <person name="Thierry A."/>
            <person name="Trautwein-Schult A."/>
            <person name="Westhof E."/>
            <person name="Worch S."/>
            <person name="Dujon B."/>
            <person name="Souciet J.-L."/>
            <person name="Wincker P."/>
            <person name="Scholz U."/>
            <person name="Neuveglise N."/>
        </authorList>
    </citation>
    <scope>NUCLEOTIDE SEQUENCE</scope>
    <source>
        <strain evidence="4">LS3</strain>
    </source>
</reference>
<keyword evidence="1" id="KW-0378">Hydrolase</keyword>
<gene>
    <name evidence="4" type="ORF">GNLVRS02_ARAD1D18304g</name>
</gene>
<accession>A0A060T9X6</accession>
<dbReference type="Gene3D" id="3.40.50.1820">
    <property type="entry name" value="alpha/beta hydrolase"/>
    <property type="match status" value="1"/>
</dbReference>
<dbReference type="Pfam" id="PF07859">
    <property type="entry name" value="Abhydrolase_3"/>
    <property type="match status" value="1"/>
</dbReference>
<evidence type="ECO:0000256" key="2">
    <source>
        <dbReference type="SAM" id="MobiDB-lite"/>
    </source>
</evidence>
<dbReference type="InterPro" id="IPR029058">
    <property type="entry name" value="AB_hydrolase_fold"/>
</dbReference>
<evidence type="ECO:0000256" key="1">
    <source>
        <dbReference type="ARBA" id="ARBA00022801"/>
    </source>
</evidence>
<proteinExistence type="predicted"/>
<evidence type="ECO:0000259" key="3">
    <source>
        <dbReference type="Pfam" id="PF07859"/>
    </source>
</evidence>
<organism evidence="4">
    <name type="scientific">Blastobotrys adeninivorans</name>
    <name type="common">Yeast</name>
    <name type="synonym">Arxula adeninivorans</name>
    <dbReference type="NCBI Taxonomy" id="409370"/>
    <lineage>
        <taxon>Eukaryota</taxon>
        <taxon>Fungi</taxon>
        <taxon>Dikarya</taxon>
        <taxon>Ascomycota</taxon>
        <taxon>Saccharomycotina</taxon>
        <taxon>Dipodascomycetes</taxon>
        <taxon>Dipodascales</taxon>
        <taxon>Trichomonascaceae</taxon>
        <taxon>Blastobotrys</taxon>
    </lineage>
</organism>
<sequence length="337" mass="36914">MDGMKVVNPLDPELVPLYDPEFVEVYNRTGAYLPSSADVTPQESRQARAKSMPQLDRSTVSSVTDYPYGEYDEQKVRVIVPKGDRPSTGWPLYIYIHGGGWTLGNLDTEAILLGSLANAVQSVAISVNYRHAPESPFPAAAEDAWAAFEYIQANGDRLGLDLSKVVIGGPSAGANLTEVVTQKLVSHNEQASSPYKQLLHQVLVIPPSDMSDRSKYPSLKKYAKSATLGAREFDNFLDQYSGGQDIVHDVRASPLLNDDKVFAKLPSATVIIAGMDPLSDEGKAYAQKLEKNGVNVDLTVLERVPHGFMFFPIEKTKQYTQLVIGAVYRAIHGKSLQ</sequence>
<dbReference type="PANTHER" id="PTHR48081">
    <property type="entry name" value="AB HYDROLASE SUPERFAMILY PROTEIN C4A8.06C"/>
    <property type="match status" value="1"/>
</dbReference>
<reference evidence="4" key="1">
    <citation type="submission" date="2014-02" db="EMBL/GenBank/DDBJ databases">
        <authorList>
            <person name="Genoscope - CEA"/>
        </authorList>
    </citation>
    <scope>NUCLEOTIDE SEQUENCE</scope>
    <source>
        <strain evidence="4">LS3</strain>
    </source>
</reference>
<dbReference type="PANTHER" id="PTHR48081:SF8">
    <property type="entry name" value="ALPHA_BETA HYDROLASE FOLD-3 DOMAIN-CONTAINING PROTEIN-RELATED"/>
    <property type="match status" value="1"/>
</dbReference>
<evidence type="ECO:0000313" key="4">
    <source>
        <dbReference type="EMBL" id="CDP37738.1"/>
    </source>
</evidence>
<dbReference type="PhylomeDB" id="A0A060T9X6"/>
<feature type="region of interest" description="Disordered" evidence="2">
    <location>
        <begin position="35"/>
        <end position="57"/>
    </location>
</feature>
<dbReference type="SUPFAM" id="SSF53474">
    <property type="entry name" value="alpha/beta-Hydrolases"/>
    <property type="match status" value="1"/>
</dbReference>
<dbReference type="GO" id="GO:0016787">
    <property type="term" value="F:hydrolase activity"/>
    <property type="evidence" value="ECO:0007669"/>
    <property type="project" value="UniProtKB-KW"/>
</dbReference>
<dbReference type="InterPro" id="IPR013094">
    <property type="entry name" value="AB_hydrolase_3"/>
</dbReference>
<protein>
    <submittedName>
        <fullName evidence="4">ARAD1D18304p</fullName>
    </submittedName>
</protein>
<dbReference type="EMBL" id="HG937694">
    <property type="protein sequence ID" value="CDP37738.1"/>
    <property type="molecule type" value="Genomic_DNA"/>
</dbReference>